<dbReference type="Pfam" id="PF11075">
    <property type="entry name" value="DUF2780"/>
    <property type="match status" value="1"/>
</dbReference>
<keyword evidence="3" id="KW-1185">Reference proteome</keyword>
<proteinExistence type="predicted"/>
<organism evidence="2 3">
    <name type="scientific">Marinobacter litoralis</name>
    <dbReference type="NCBI Taxonomy" id="187981"/>
    <lineage>
        <taxon>Bacteria</taxon>
        <taxon>Pseudomonadati</taxon>
        <taxon>Pseudomonadota</taxon>
        <taxon>Gammaproteobacteria</taxon>
        <taxon>Pseudomonadales</taxon>
        <taxon>Marinobacteraceae</taxon>
        <taxon>Marinobacter</taxon>
    </lineage>
</organism>
<accession>A0A3M2RG79</accession>
<feature type="signal peptide" evidence="1">
    <location>
        <begin position="1"/>
        <end position="23"/>
    </location>
</feature>
<dbReference type="RefSeq" id="WP_114334284.1">
    <property type="nucleotide sequence ID" value="NZ_QMDL01000002.1"/>
</dbReference>
<reference evidence="2 3" key="1">
    <citation type="submission" date="2018-08" db="EMBL/GenBank/DDBJ databases">
        <title>Whole Genome Sequence of the Moderate Halophilic Marine Bacterium Marinobacter litoralis Sw-45.</title>
        <authorList>
            <person name="Musa H."/>
        </authorList>
    </citation>
    <scope>NUCLEOTIDE SEQUENCE [LARGE SCALE GENOMIC DNA]</scope>
    <source>
        <strain evidence="2 3">Sw-45</strain>
    </source>
</reference>
<dbReference type="InterPro" id="IPR021302">
    <property type="entry name" value="DUF2780_VcgC/VcgE"/>
</dbReference>
<feature type="chain" id="PRO_5017992905" description="DUF2780 domain-containing protein" evidence="1">
    <location>
        <begin position="24"/>
        <end position="165"/>
    </location>
</feature>
<evidence type="ECO:0000313" key="3">
    <source>
        <dbReference type="Proteomes" id="UP000265903"/>
    </source>
</evidence>
<protein>
    <recommendedName>
        <fullName evidence="4">DUF2780 domain-containing protein</fullName>
    </recommendedName>
</protein>
<evidence type="ECO:0000256" key="1">
    <source>
        <dbReference type="SAM" id="SignalP"/>
    </source>
</evidence>
<comment type="caution">
    <text evidence="2">The sequence shown here is derived from an EMBL/GenBank/DDBJ whole genome shotgun (WGS) entry which is preliminary data.</text>
</comment>
<evidence type="ECO:0000313" key="2">
    <source>
        <dbReference type="EMBL" id="RMJ04184.1"/>
    </source>
</evidence>
<sequence length="165" mass="16538">MNAILKQFLLVSSIYLLAPGASAFGLNEALSTGAMALSQTTEVNGEAQQLVGQLTNELGVTQAQAVGGTGALLQLAQNQLGQDTVSNLNSEASGLSSLLGGGGGLTEGLLSNISSMDGVQSAFSALGMDAAMVQQFVPVILGFLGNQGIGSSLLGQLQGLWAPAE</sequence>
<dbReference type="AlphaFoldDB" id="A0A3M2RG79"/>
<dbReference type="EMBL" id="QMDL01000002">
    <property type="protein sequence ID" value="RMJ04184.1"/>
    <property type="molecule type" value="Genomic_DNA"/>
</dbReference>
<dbReference type="OrthoDB" id="8546843at2"/>
<keyword evidence="1" id="KW-0732">Signal</keyword>
<evidence type="ECO:0008006" key="4">
    <source>
        <dbReference type="Google" id="ProtNLM"/>
    </source>
</evidence>
<gene>
    <name evidence="2" type="ORF">DOQ08_01504</name>
</gene>
<dbReference type="Proteomes" id="UP000265903">
    <property type="component" value="Unassembled WGS sequence"/>
</dbReference>
<name>A0A3M2RG79_9GAMM</name>